<reference evidence="2" key="1">
    <citation type="journal article" date="2017" name="bioRxiv">
        <title>Comparative analysis of the genomes of Stylophora pistillata and Acropora digitifera provides evidence for extensive differences between species of corals.</title>
        <authorList>
            <person name="Voolstra C.R."/>
            <person name="Li Y."/>
            <person name="Liew Y.J."/>
            <person name="Baumgarten S."/>
            <person name="Zoccola D."/>
            <person name="Flot J.-F."/>
            <person name="Tambutte S."/>
            <person name="Allemand D."/>
            <person name="Aranda M."/>
        </authorList>
    </citation>
    <scope>NUCLEOTIDE SEQUENCE [LARGE SCALE GENOMIC DNA]</scope>
</reference>
<dbReference type="Gene3D" id="2.40.70.10">
    <property type="entry name" value="Acid Proteases"/>
    <property type="match status" value="1"/>
</dbReference>
<proteinExistence type="predicted"/>
<evidence type="ECO:0000313" key="2">
    <source>
        <dbReference type="Proteomes" id="UP000225706"/>
    </source>
</evidence>
<gene>
    <name evidence="1" type="ORF">AWC38_SpisGene5768</name>
</gene>
<dbReference type="PROSITE" id="PS00141">
    <property type="entry name" value="ASP_PROTEASE"/>
    <property type="match status" value="1"/>
</dbReference>
<dbReference type="InterPro" id="IPR021109">
    <property type="entry name" value="Peptidase_aspartic_dom_sf"/>
</dbReference>
<evidence type="ECO:0008006" key="3">
    <source>
        <dbReference type="Google" id="ProtNLM"/>
    </source>
</evidence>
<accession>A0A2B4SLS8</accession>
<name>A0A2B4SLS8_STYPI</name>
<organism evidence="1 2">
    <name type="scientific">Stylophora pistillata</name>
    <name type="common">Smooth cauliflower coral</name>
    <dbReference type="NCBI Taxonomy" id="50429"/>
    <lineage>
        <taxon>Eukaryota</taxon>
        <taxon>Metazoa</taxon>
        <taxon>Cnidaria</taxon>
        <taxon>Anthozoa</taxon>
        <taxon>Hexacorallia</taxon>
        <taxon>Scleractinia</taxon>
        <taxon>Astrocoeniina</taxon>
        <taxon>Pocilloporidae</taxon>
        <taxon>Stylophora</taxon>
    </lineage>
</organism>
<dbReference type="EMBL" id="LSMT01000065">
    <property type="protein sequence ID" value="PFX29467.1"/>
    <property type="molecule type" value="Genomic_DNA"/>
</dbReference>
<protein>
    <recommendedName>
        <fullName evidence="3">Peptidase A2 domain-containing protein</fullName>
    </recommendedName>
</protein>
<dbReference type="Proteomes" id="UP000225706">
    <property type="component" value="Unassembled WGS sequence"/>
</dbReference>
<dbReference type="AlphaFoldDB" id="A0A2B4SLS8"/>
<dbReference type="GO" id="GO:0006508">
    <property type="term" value="P:proteolysis"/>
    <property type="evidence" value="ECO:0007669"/>
    <property type="project" value="InterPro"/>
</dbReference>
<dbReference type="InterPro" id="IPR001969">
    <property type="entry name" value="Aspartic_peptidase_AS"/>
</dbReference>
<keyword evidence="2" id="KW-1185">Reference proteome</keyword>
<dbReference type="SUPFAM" id="SSF50630">
    <property type="entry name" value="Acid proteases"/>
    <property type="match status" value="1"/>
</dbReference>
<evidence type="ECO:0000313" key="1">
    <source>
        <dbReference type="EMBL" id="PFX29467.1"/>
    </source>
</evidence>
<dbReference type="GO" id="GO:0004190">
    <property type="term" value="F:aspartic-type endopeptidase activity"/>
    <property type="evidence" value="ECO:0007669"/>
    <property type="project" value="InterPro"/>
</dbReference>
<comment type="caution">
    <text evidence="1">The sequence shown here is derived from an EMBL/GenBank/DDBJ whole genome shotgun (WGS) entry which is preliminary data.</text>
</comment>
<sequence length="598" mass="66579">MKEDCRLQFRARAQRPNEDFEAFEDNFMELVGNTYPEATYSFKVELERDQFVQGVAISDDLQEKAFMSQPASLVEAVRVVHRLESALKACQAVPSVEKKKSLNVVIASADVDKISTEIRELKEIVLDTGATVSVLNEERWKTSGHVTKVNPVTGTLTTANGNELTVLVETKHFGCQIHFDTGTFVVGHTEIPIRFCKVTPNVCRICLSEDIIGEPGTEQVFEAKLENGYDRNTGTPGISEASMELREKSDITIARFLVISRDGLTIFRVVNFTDRSIRLRSDFSAAEYHPISSVDGCAVSMETDPNFASASHPSCTVVYKPEVRDEQPVKEEKVKSSLQGDLEVLSESQRGQFLSLVIVCGLTSVNSTSQQRMPYPYPGQMLAAGATFSIRGTERTPVVDQLLREWKKLTDGEPRPLSRAIRRVWAQWELLELREGVLYLRSPERTPSAKSRMVLPQKLVEEPLMEVHDGLTGAQLGRLKTLKKMKTRRWQEGIMEKKGAREAADAPQGGNGVGEQVQATLEGVVSMEPDTTEEVVWAAARSEGYNEVVDMPNENVRGDPLYLLDSVLGEKFNRVLEVTSTRNDPESGESLFLDKGTV</sequence>